<dbReference type="RefSeq" id="WP_144700053.1">
    <property type="nucleotide sequence ID" value="NZ_VNJJ01000003.1"/>
</dbReference>
<dbReference type="InterPro" id="IPR012854">
    <property type="entry name" value="Cu_amine_oxidase-like_N"/>
</dbReference>
<dbReference type="GO" id="GO:0008745">
    <property type="term" value="F:N-acetylmuramoyl-L-alanine amidase activity"/>
    <property type="evidence" value="ECO:0007669"/>
    <property type="project" value="InterPro"/>
</dbReference>
<feature type="chain" id="PRO_5022182271" evidence="3">
    <location>
        <begin position="25"/>
        <end position="485"/>
    </location>
</feature>
<proteinExistence type="predicted"/>
<keyword evidence="3" id="KW-0732">Signal</keyword>
<name>A0A559JR43_9BACL</name>
<dbReference type="Pfam" id="PF07833">
    <property type="entry name" value="Cu_amine_oxidN1"/>
    <property type="match status" value="1"/>
</dbReference>
<dbReference type="SMART" id="SM00646">
    <property type="entry name" value="Ami_3"/>
    <property type="match status" value="1"/>
</dbReference>
<evidence type="ECO:0000313" key="5">
    <source>
        <dbReference type="EMBL" id="TVY02349.1"/>
    </source>
</evidence>
<dbReference type="AlphaFoldDB" id="A0A559JR43"/>
<dbReference type="CDD" id="cd02696">
    <property type="entry name" value="MurNAc-LAA"/>
    <property type="match status" value="1"/>
</dbReference>
<dbReference type="GO" id="GO:0030288">
    <property type="term" value="C:outer membrane-bounded periplasmic space"/>
    <property type="evidence" value="ECO:0007669"/>
    <property type="project" value="TreeGrafter"/>
</dbReference>
<evidence type="ECO:0000313" key="6">
    <source>
        <dbReference type="Proteomes" id="UP000316330"/>
    </source>
</evidence>
<dbReference type="OrthoDB" id="9806267at2"/>
<evidence type="ECO:0000256" key="3">
    <source>
        <dbReference type="SAM" id="SignalP"/>
    </source>
</evidence>
<accession>A0A559JR43</accession>
<dbReference type="InterPro" id="IPR036582">
    <property type="entry name" value="Mao_N_sf"/>
</dbReference>
<evidence type="ECO:0000259" key="4">
    <source>
        <dbReference type="SMART" id="SM00646"/>
    </source>
</evidence>
<keyword evidence="6" id="KW-1185">Reference proteome</keyword>
<dbReference type="Proteomes" id="UP000316330">
    <property type="component" value="Unassembled WGS sequence"/>
</dbReference>
<dbReference type="EMBL" id="VNJJ01000003">
    <property type="protein sequence ID" value="TVY02349.1"/>
    <property type="molecule type" value="Genomic_DNA"/>
</dbReference>
<organism evidence="5 6">
    <name type="scientific">Cohnella terricola</name>
    <dbReference type="NCBI Taxonomy" id="1289167"/>
    <lineage>
        <taxon>Bacteria</taxon>
        <taxon>Bacillati</taxon>
        <taxon>Bacillota</taxon>
        <taxon>Bacilli</taxon>
        <taxon>Bacillales</taxon>
        <taxon>Paenibacillaceae</taxon>
        <taxon>Cohnella</taxon>
    </lineage>
</organism>
<dbReference type="Gene3D" id="3.40.630.40">
    <property type="entry name" value="Zn-dependent exopeptidases"/>
    <property type="match status" value="1"/>
</dbReference>
<dbReference type="InterPro" id="IPR021731">
    <property type="entry name" value="AMIN_dom"/>
</dbReference>
<dbReference type="Gene3D" id="3.30.457.10">
    <property type="entry name" value="Copper amine oxidase-like, N-terminal domain"/>
    <property type="match status" value="1"/>
</dbReference>
<dbReference type="PANTHER" id="PTHR30404:SF0">
    <property type="entry name" value="N-ACETYLMURAMOYL-L-ALANINE AMIDASE AMIC"/>
    <property type="match status" value="1"/>
</dbReference>
<evidence type="ECO:0000256" key="1">
    <source>
        <dbReference type="ARBA" id="ARBA00022801"/>
    </source>
</evidence>
<sequence>MKKWFSLLFVVAGMLFLSAGIVQAAKAETLTPKLILDGKALEPEVPPVVIGQTVMIPVRIATESLGYKVDYDNNKKQVTVTNSRKQLVMTLDKSTAYLDSVPQEMIVPPTAKSNKILIPLRFLGESLGVQVFWDNQIKSAFLYSSKGSDSGNNAGSDPSNGGDLIGIVDPNDEETGSGPQNPSNPPVITGTLNEVRYENDSVILKYDGLIAPTVFKLDNPKRIVVDVPQTQYSGEFVPFVDFTQSAEGRLSIDEHEALQAIRYSVFGTEAKSPRFVLDLNQAWDYEVSNDPSLGEFRILLKKPVPDKSIFTVVLDAGHGGSDPGAISLSKRPEKDFNLSVVLKVQALLSGDERIKLVLTRSDDSFPTLISRSQLANSINADLFVSVHANSYTAATNGTETYYTRPESKAFADLMHSLFIQATGLKDNGVRQKSLSVTRETTMPAILLEAGYLSNKIDEPKLWTNEFQDRVAQAIAKGIKMQLKLS</sequence>
<dbReference type="Pfam" id="PF11741">
    <property type="entry name" value="AMIN"/>
    <property type="match status" value="1"/>
</dbReference>
<gene>
    <name evidence="5" type="ORF">FPZ45_07935</name>
</gene>
<dbReference type="SUPFAM" id="SSF55383">
    <property type="entry name" value="Copper amine oxidase, domain N"/>
    <property type="match status" value="1"/>
</dbReference>
<dbReference type="PANTHER" id="PTHR30404">
    <property type="entry name" value="N-ACETYLMURAMOYL-L-ALANINE AMIDASE"/>
    <property type="match status" value="1"/>
</dbReference>
<dbReference type="SUPFAM" id="SSF53187">
    <property type="entry name" value="Zn-dependent exopeptidases"/>
    <property type="match status" value="1"/>
</dbReference>
<protein>
    <submittedName>
        <fullName evidence="5">AMIN domain-containing protein</fullName>
    </submittedName>
</protein>
<dbReference type="InterPro" id="IPR050695">
    <property type="entry name" value="N-acetylmuramoyl_amidase_3"/>
</dbReference>
<dbReference type="InterPro" id="IPR002508">
    <property type="entry name" value="MurNAc-LAA_cat"/>
</dbReference>
<feature type="signal peptide" evidence="3">
    <location>
        <begin position="1"/>
        <end position="24"/>
    </location>
</feature>
<dbReference type="Pfam" id="PF01520">
    <property type="entry name" value="Amidase_3"/>
    <property type="match status" value="1"/>
</dbReference>
<dbReference type="GO" id="GO:0009253">
    <property type="term" value="P:peptidoglycan catabolic process"/>
    <property type="evidence" value="ECO:0007669"/>
    <property type="project" value="InterPro"/>
</dbReference>
<keyword evidence="1" id="KW-0378">Hydrolase</keyword>
<feature type="region of interest" description="Disordered" evidence="2">
    <location>
        <begin position="148"/>
        <end position="190"/>
    </location>
</feature>
<dbReference type="Gene3D" id="2.60.40.3500">
    <property type="match status" value="1"/>
</dbReference>
<comment type="caution">
    <text evidence="5">The sequence shown here is derived from an EMBL/GenBank/DDBJ whole genome shotgun (WGS) entry which is preliminary data.</text>
</comment>
<feature type="domain" description="MurNAc-LAA" evidence="4">
    <location>
        <begin position="372"/>
        <end position="479"/>
    </location>
</feature>
<feature type="compositionally biased region" description="Polar residues" evidence="2">
    <location>
        <begin position="148"/>
        <end position="159"/>
    </location>
</feature>
<evidence type="ECO:0000256" key="2">
    <source>
        <dbReference type="SAM" id="MobiDB-lite"/>
    </source>
</evidence>
<reference evidence="5 6" key="1">
    <citation type="submission" date="2019-07" db="EMBL/GenBank/DDBJ databases">
        <authorList>
            <person name="Kim J."/>
        </authorList>
    </citation>
    <scope>NUCLEOTIDE SEQUENCE [LARGE SCALE GENOMIC DNA]</scope>
    <source>
        <strain evidence="5 6">G13</strain>
    </source>
</reference>